<dbReference type="InterPro" id="IPR017896">
    <property type="entry name" value="4Fe4S_Fe-S-bd"/>
</dbReference>
<gene>
    <name evidence="9" type="ordered locus">Desor_3139</name>
</gene>
<evidence type="ECO:0000313" key="9">
    <source>
        <dbReference type="EMBL" id="AET68651.1"/>
    </source>
</evidence>
<dbReference type="InterPro" id="IPR017900">
    <property type="entry name" value="4Fe4S_Fe_S_CS"/>
</dbReference>
<dbReference type="GO" id="GO:0051539">
    <property type="term" value="F:4 iron, 4 sulfur cluster binding"/>
    <property type="evidence" value="ECO:0007669"/>
    <property type="project" value="UniProtKB-KW"/>
</dbReference>
<evidence type="ECO:0000256" key="7">
    <source>
        <dbReference type="ARBA" id="ARBA00023014"/>
    </source>
</evidence>
<keyword evidence="6" id="KW-0408">Iron</keyword>
<dbReference type="CDD" id="cd16371">
    <property type="entry name" value="DMSOR_beta_like"/>
    <property type="match status" value="1"/>
</dbReference>
<evidence type="ECO:0000256" key="5">
    <source>
        <dbReference type="ARBA" id="ARBA00022982"/>
    </source>
</evidence>
<keyword evidence="1" id="KW-0813">Transport</keyword>
<dbReference type="Proteomes" id="UP000006346">
    <property type="component" value="Chromosome"/>
</dbReference>
<sequence length="191" mass="20892">MSLGFYFDANMCIGCHTCQAACTDKNNLEAGTNFRKVRSFETGVYPNAKRYHFSGACNHCTDARCVKGCPTGAMHYAEDGTVQPDLNKCVGCKYCTWNCPYGVPQFIEAIGQVNKCTGCKDLRDAGQNPACVDACIMRCLEFGDLDELAAKHGQKLVKDLPILPSSTITKPSVLINPKDCSLDPKYKEVVL</sequence>
<dbReference type="Pfam" id="PF13247">
    <property type="entry name" value="Fer4_11"/>
    <property type="match status" value="1"/>
</dbReference>
<feature type="domain" description="4Fe-4S ferredoxin-type" evidence="8">
    <location>
        <begin position="48"/>
        <end position="79"/>
    </location>
</feature>
<dbReference type="InterPro" id="IPR050954">
    <property type="entry name" value="ET_IronSulfur_Cluster-Binding"/>
</dbReference>
<keyword evidence="4" id="KW-0677">Repeat</keyword>
<dbReference type="eggNOG" id="COG0437">
    <property type="taxonomic scope" value="Bacteria"/>
</dbReference>
<proteinExistence type="predicted"/>
<dbReference type="EMBL" id="CP003108">
    <property type="protein sequence ID" value="AET68651.1"/>
    <property type="molecule type" value="Genomic_DNA"/>
</dbReference>
<keyword evidence="3" id="KW-0479">Metal-binding</keyword>
<protein>
    <submittedName>
        <fullName evidence="9">Fe-S-cluster-containing hydrogenase subunit</fullName>
    </submittedName>
</protein>
<name>G7W6L3_DESOD</name>
<keyword evidence="7" id="KW-0411">Iron-sulfur</keyword>
<accession>G7W6L3</accession>
<evidence type="ECO:0000256" key="2">
    <source>
        <dbReference type="ARBA" id="ARBA00022485"/>
    </source>
</evidence>
<dbReference type="PANTHER" id="PTHR43177:SF5">
    <property type="entry name" value="ANAEROBIC DIMETHYL SULFOXIDE REDUCTASE CHAIN B-RELATED"/>
    <property type="match status" value="1"/>
</dbReference>
<dbReference type="KEGG" id="dor:Desor_3139"/>
<feature type="domain" description="4Fe-4S ferredoxin-type" evidence="8">
    <location>
        <begin position="80"/>
        <end position="109"/>
    </location>
</feature>
<dbReference type="OrthoDB" id="9810688at2"/>
<evidence type="ECO:0000256" key="3">
    <source>
        <dbReference type="ARBA" id="ARBA00022723"/>
    </source>
</evidence>
<evidence type="ECO:0000313" key="10">
    <source>
        <dbReference type="Proteomes" id="UP000006346"/>
    </source>
</evidence>
<keyword evidence="5" id="KW-0249">Electron transport</keyword>
<dbReference type="HOGENOM" id="CLU_043374_2_0_9"/>
<dbReference type="GO" id="GO:0046872">
    <property type="term" value="F:metal ion binding"/>
    <property type="evidence" value="ECO:0007669"/>
    <property type="project" value="UniProtKB-KW"/>
</dbReference>
<dbReference type="SUPFAM" id="SSF54862">
    <property type="entry name" value="4Fe-4S ferredoxins"/>
    <property type="match status" value="1"/>
</dbReference>
<keyword evidence="10" id="KW-1185">Reference proteome</keyword>
<dbReference type="PROSITE" id="PS00198">
    <property type="entry name" value="4FE4S_FER_1"/>
    <property type="match status" value="1"/>
</dbReference>
<dbReference type="PROSITE" id="PS51379">
    <property type="entry name" value="4FE4S_FER_2"/>
    <property type="match status" value="3"/>
</dbReference>
<keyword evidence="2" id="KW-0004">4Fe-4S</keyword>
<organism evidence="9 10">
    <name type="scientific">Desulfosporosinus orientis (strain ATCC 19365 / DSM 765 / NCIMB 8382 / VKM B-1628 / Singapore I)</name>
    <name type="common">Desulfotomaculum orientis</name>
    <dbReference type="NCBI Taxonomy" id="768706"/>
    <lineage>
        <taxon>Bacteria</taxon>
        <taxon>Bacillati</taxon>
        <taxon>Bacillota</taxon>
        <taxon>Clostridia</taxon>
        <taxon>Eubacteriales</taxon>
        <taxon>Desulfitobacteriaceae</taxon>
        <taxon>Desulfosporosinus</taxon>
    </lineage>
</organism>
<evidence type="ECO:0000256" key="4">
    <source>
        <dbReference type="ARBA" id="ARBA00022737"/>
    </source>
</evidence>
<reference evidence="10" key="1">
    <citation type="submission" date="2011-11" db="EMBL/GenBank/DDBJ databases">
        <title>Complete sequence of Desulfosporosinus orientis DSM 765.</title>
        <authorList>
            <person name="Lucas S."/>
            <person name="Han J."/>
            <person name="Lapidus A."/>
            <person name="Cheng J.-F."/>
            <person name="Goodwin L."/>
            <person name="Pitluck S."/>
            <person name="Peters L."/>
            <person name="Ovchinnikova G."/>
            <person name="Teshima H."/>
            <person name="Detter J.C."/>
            <person name="Han C."/>
            <person name="Tapia R."/>
            <person name="Land M."/>
            <person name="Hauser L."/>
            <person name="Kyrpides N."/>
            <person name="Ivanova N."/>
            <person name="Pagani I."/>
            <person name="Pester M."/>
            <person name="Spring S."/>
            <person name="Ollivier B."/>
            <person name="Rattei T."/>
            <person name="Klenk H.-P."/>
            <person name="Wagner M."/>
            <person name="Loy A."/>
            <person name="Woyke T."/>
        </authorList>
    </citation>
    <scope>NUCLEOTIDE SEQUENCE [LARGE SCALE GENOMIC DNA]</scope>
    <source>
        <strain evidence="10">ATCC 19365 / DSM 765 / NCIMB 8382 / VKM B-1628</strain>
    </source>
</reference>
<dbReference type="Gene3D" id="3.30.70.20">
    <property type="match status" value="2"/>
</dbReference>
<evidence type="ECO:0000256" key="6">
    <source>
        <dbReference type="ARBA" id="ARBA00023004"/>
    </source>
</evidence>
<dbReference type="PATRIC" id="fig|768706.3.peg.3161"/>
<dbReference type="PANTHER" id="PTHR43177">
    <property type="entry name" value="PROTEIN NRFC"/>
    <property type="match status" value="1"/>
</dbReference>
<evidence type="ECO:0000256" key="1">
    <source>
        <dbReference type="ARBA" id="ARBA00022448"/>
    </source>
</evidence>
<dbReference type="AlphaFoldDB" id="G7W6L3"/>
<evidence type="ECO:0000259" key="8">
    <source>
        <dbReference type="PROSITE" id="PS51379"/>
    </source>
</evidence>
<dbReference type="RefSeq" id="WP_014185459.1">
    <property type="nucleotide sequence ID" value="NC_016584.1"/>
</dbReference>
<feature type="domain" description="4Fe-4S ferredoxin-type" evidence="8">
    <location>
        <begin position="3"/>
        <end position="33"/>
    </location>
</feature>
<dbReference type="STRING" id="768706.Desor_3139"/>
<reference evidence="9 10" key="2">
    <citation type="journal article" date="2012" name="J. Bacteriol.">
        <title>Complete genome sequences of Desulfosporosinus orientis DSM765T, Desulfosporosinus youngiae DSM17734T, Desulfosporosinus meridiei DSM13257T, and Desulfosporosinus acidiphilus DSM22704T.</title>
        <authorList>
            <person name="Pester M."/>
            <person name="Brambilla E."/>
            <person name="Alazard D."/>
            <person name="Rattei T."/>
            <person name="Weinmaier T."/>
            <person name="Han J."/>
            <person name="Lucas S."/>
            <person name="Lapidus A."/>
            <person name="Cheng J.F."/>
            <person name="Goodwin L."/>
            <person name="Pitluck S."/>
            <person name="Peters L."/>
            <person name="Ovchinnikova G."/>
            <person name="Teshima H."/>
            <person name="Detter J.C."/>
            <person name="Han C.S."/>
            <person name="Tapia R."/>
            <person name="Land M.L."/>
            <person name="Hauser L."/>
            <person name="Kyrpides N.C."/>
            <person name="Ivanova N.N."/>
            <person name="Pagani I."/>
            <person name="Huntmann M."/>
            <person name="Wei C.L."/>
            <person name="Davenport K.W."/>
            <person name="Daligault H."/>
            <person name="Chain P.S."/>
            <person name="Chen A."/>
            <person name="Mavromatis K."/>
            <person name="Markowitz V."/>
            <person name="Szeto E."/>
            <person name="Mikhailova N."/>
            <person name="Pati A."/>
            <person name="Wagner M."/>
            <person name="Woyke T."/>
            <person name="Ollivier B."/>
            <person name="Klenk H.P."/>
            <person name="Spring S."/>
            <person name="Loy A."/>
        </authorList>
    </citation>
    <scope>NUCLEOTIDE SEQUENCE [LARGE SCALE GENOMIC DNA]</scope>
    <source>
        <strain evidence="10">ATCC 19365 / DSM 765 / NCIMB 8382 / VKM B-1628</strain>
    </source>
</reference>